<keyword evidence="2 4" id="KW-0378">Hydrolase</keyword>
<evidence type="ECO:0000313" key="4">
    <source>
        <dbReference type="EMBL" id="HEH34554.1"/>
    </source>
</evidence>
<sequence length="301" mass="33453">MIEKFEGCILGIAIGDALGMPLEGMSREEIKKKYGEVRDFLPSPYGDLKAGEWTDDTEMTLILAESIIETTYFNPENFAEKLKDWFYRSKRIGPTSRSAIIRLLRGAKWHESGIESDTCGSAIRVAPIGLVYHFNFNLVEKYAEISSRITHKGIGAIASAIAVAIAVSCKVLEFSDEEMLSEVVNRVDNYDSLLADKIRFAYEIKDRDLDYAVEKLGNTISALDVVPMAFYCVFSEKDFEKAVLKAINAGGDADSIGAICGAIKGIDGISERFLQKLKDVEVLRDTARRLYDLHIAIAKII</sequence>
<organism evidence="4">
    <name type="scientific">Archaeoglobus fulgidus</name>
    <dbReference type="NCBI Taxonomy" id="2234"/>
    <lineage>
        <taxon>Archaea</taxon>
        <taxon>Methanobacteriati</taxon>
        <taxon>Methanobacteriota</taxon>
        <taxon>Archaeoglobi</taxon>
        <taxon>Archaeoglobales</taxon>
        <taxon>Archaeoglobaceae</taxon>
        <taxon>Archaeoglobus</taxon>
    </lineage>
</organism>
<dbReference type="Gene3D" id="1.10.4080.10">
    <property type="entry name" value="ADP-ribosylation/Crystallin J1"/>
    <property type="match status" value="1"/>
</dbReference>
<keyword evidence="3" id="KW-0460">Magnesium</keyword>
<feature type="binding site" evidence="3">
    <location>
        <position position="252"/>
    </location>
    <ligand>
        <name>Mg(2+)</name>
        <dbReference type="ChEBI" id="CHEBI:18420"/>
        <label>1</label>
    </ligand>
</feature>
<dbReference type="Pfam" id="PF03747">
    <property type="entry name" value="ADP_ribosyl_GH"/>
    <property type="match status" value="1"/>
</dbReference>
<feature type="binding site" evidence="3">
    <location>
        <position position="254"/>
    </location>
    <ligand>
        <name>Mg(2+)</name>
        <dbReference type="ChEBI" id="CHEBI:18420"/>
        <label>1</label>
    </ligand>
</feature>
<protein>
    <submittedName>
        <fullName evidence="4">ADP-ribosylglycohydrolase family protein</fullName>
    </submittedName>
</protein>
<reference evidence="4" key="1">
    <citation type="journal article" date="2020" name="mSystems">
        <title>Genome- and Community-Level Interaction Insights into Carbon Utilization and Element Cycling Functions of Hydrothermarchaeota in Hydrothermal Sediment.</title>
        <authorList>
            <person name="Zhou Z."/>
            <person name="Liu Y."/>
            <person name="Xu W."/>
            <person name="Pan J."/>
            <person name="Luo Z.H."/>
            <person name="Li M."/>
        </authorList>
    </citation>
    <scope>NUCLEOTIDE SEQUENCE [LARGE SCALE GENOMIC DNA]</scope>
    <source>
        <strain evidence="4">SpSt-26</strain>
    </source>
</reference>
<comment type="caution">
    <text evidence="4">The sequence shown here is derived from an EMBL/GenBank/DDBJ whole genome shotgun (WGS) entry which is preliminary data.</text>
</comment>
<keyword evidence="3" id="KW-0479">Metal-binding</keyword>
<dbReference type="GO" id="GO:0046872">
    <property type="term" value="F:metal ion binding"/>
    <property type="evidence" value="ECO:0007669"/>
    <property type="project" value="UniProtKB-KW"/>
</dbReference>
<name>A0A7J2THC0_ARCFL</name>
<evidence type="ECO:0000256" key="2">
    <source>
        <dbReference type="ARBA" id="ARBA00022801"/>
    </source>
</evidence>
<dbReference type="InterPro" id="IPR036705">
    <property type="entry name" value="Ribosyl_crysJ1_sf"/>
</dbReference>
<dbReference type="InterPro" id="IPR005502">
    <property type="entry name" value="Ribosyl_crysJ1"/>
</dbReference>
<feature type="binding site" evidence="3">
    <location>
        <position position="54"/>
    </location>
    <ligand>
        <name>Mg(2+)</name>
        <dbReference type="ChEBI" id="CHEBI:18420"/>
        <label>1</label>
    </ligand>
</feature>
<gene>
    <name evidence="4" type="ORF">ENP88_00020</name>
</gene>
<dbReference type="SUPFAM" id="SSF101478">
    <property type="entry name" value="ADP-ribosylglycohydrolase"/>
    <property type="match status" value="1"/>
</dbReference>
<feature type="binding site" evidence="3">
    <location>
        <position position="55"/>
    </location>
    <ligand>
        <name>Mg(2+)</name>
        <dbReference type="ChEBI" id="CHEBI:18420"/>
        <label>1</label>
    </ligand>
</feature>
<accession>A0A7J2THC0</accession>
<feature type="binding site" evidence="3">
    <location>
        <position position="56"/>
    </location>
    <ligand>
        <name>Mg(2+)</name>
        <dbReference type="ChEBI" id="CHEBI:18420"/>
        <label>1</label>
    </ligand>
</feature>
<dbReference type="AlphaFoldDB" id="A0A7J2THC0"/>
<dbReference type="PANTHER" id="PTHR16222:SF24">
    <property type="entry name" value="ADP-RIBOSYLHYDROLASE ARH3"/>
    <property type="match status" value="1"/>
</dbReference>
<comment type="similarity">
    <text evidence="1">Belongs to the ADP-ribosylglycohydrolase family.</text>
</comment>
<dbReference type="InterPro" id="IPR050792">
    <property type="entry name" value="ADP-ribosylglycohydrolase"/>
</dbReference>
<evidence type="ECO:0000256" key="1">
    <source>
        <dbReference type="ARBA" id="ARBA00010702"/>
    </source>
</evidence>
<proteinExistence type="inferred from homology"/>
<dbReference type="GO" id="GO:0016787">
    <property type="term" value="F:hydrolase activity"/>
    <property type="evidence" value="ECO:0007669"/>
    <property type="project" value="UniProtKB-KW"/>
</dbReference>
<dbReference type="EMBL" id="DSLA01000001">
    <property type="protein sequence ID" value="HEH34554.1"/>
    <property type="molecule type" value="Genomic_DNA"/>
</dbReference>
<comment type="cofactor">
    <cofactor evidence="3">
        <name>Mg(2+)</name>
        <dbReference type="ChEBI" id="CHEBI:18420"/>
    </cofactor>
    <text evidence="3">Binds 2 magnesium ions per subunit.</text>
</comment>
<dbReference type="PANTHER" id="PTHR16222">
    <property type="entry name" value="ADP-RIBOSYLGLYCOHYDROLASE"/>
    <property type="match status" value="1"/>
</dbReference>
<evidence type="ECO:0000256" key="3">
    <source>
        <dbReference type="PIRSR" id="PIRSR605502-1"/>
    </source>
</evidence>
<feature type="binding site" evidence="3">
    <location>
        <position position="255"/>
    </location>
    <ligand>
        <name>Mg(2+)</name>
        <dbReference type="ChEBI" id="CHEBI:18420"/>
        <label>1</label>
    </ligand>
</feature>